<dbReference type="Pfam" id="PF06627">
    <property type="entry name" value="DUF1153"/>
    <property type="match status" value="1"/>
</dbReference>
<gene>
    <name evidence="1" type="ORF">FPY71_11810</name>
</gene>
<proteinExistence type="predicted"/>
<protein>
    <submittedName>
        <fullName evidence="1">DUF1153 domain-containing protein</fullName>
    </submittedName>
</protein>
<dbReference type="GO" id="GO:0043565">
    <property type="term" value="F:sequence-specific DNA binding"/>
    <property type="evidence" value="ECO:0007669"/>
    <property type="project" value="InterPro"/>
</dbReference>
<reference evidence="1 2" key="1">
    <citation type="submission" date="2019-08" db="EMBL/GenBank/DDBJ databases">
        <title>Aureimonas fodiniaquatilis sp. nov., isolated from a coal mine wastewater.</title>
        <authorList>
            <person name="Kim W."/>
        </authorList>
    </citation>
    <scope>NUCLEOTIDE SEQUENCE [LARGE SCALE GENOMIC DNA]</scope>
    <source>
        <strain evidence="1 2">CAU 1482</strain>
    </source>
</reference>
<name>A0A5B0DZE2_9HYPH</name>
<organism evidence="1 2">
    <name type="scientific">Aureimonas fodinaquatilis</name>
    <dbReference type="NCBI Taxonomy" id="2565783"/>
    <lineage>
        <taxon>Bacteria</taxon>
        <taxon>Pseudomonadati</taxon>
        <taxon>Pseudomonadota</taxon>
        <taxon>Alphaproteobacteria</taxon>
        <taxon>Hyphomicrobiales</taxon>
        <taxon>Aurantimonadaceae</taxon>
        <taxon>Aureimonas</taxon>
    </lineage>
</organism>
<dbReference type="OrthoDB" id="9796775at2"/>
<dbReference type="SUPFAM" id="SSF48295">
    <property type="entry name" value="TrpR-like"/>
    <property type="match status" value="1"/>
</dbReference>
<accession>A0A5B0DZE2</accession>
<evidence type="ECO:0000313" key="2">
    <source>
        <dbReference type="Proteomes" id="UP000324738"/>
    </source>
</evidence>
<comment type="caution">
    <text evidence="1">The sequence shown here is derived from an EMBL/GenBank/DDBJ whole genome shotgun (WGS) entry which is preliminary data.</text>
</comment>
<dbReference type="AlphaFoldDB" id="A0A5B0DZE2"/>
<evidence type="ECO:0000313" key="1">
    <source>
        <dbReference type="EMBL" id="KAA0971121.1"/>
    </source>
</evidence>
<dbReference type="Gene3D" id="1.10.10.10">
    <property type="entry name" value="Winged helix-like DNA-binding domain superfamily/Winged helix DNA-binding domain"/>
    <property type="match status" value="1"/>
</dbReference>
<keyword evidence="2" id="KW-1185">Reference proteome</keyword>
<sequence length="98" mass="11068">MTDQVRPRVKYVIGPDGSPLTIADLPPPNTRRWVIRRKAEVVAAVRGGLLSLDEACSKYTLTVEEFLSWQVSIDQHGLAGLRTTQLQEYRKKIDLNYG</sequence>
<dbReference type="EMBL" id="VTWH01000002">
    <property type="protein sequence ID" value="KAA0971121.1"/>
    <property type="molecule type" value="Genomic_DNA"/>
</dbReference>
<dbReference type="InterPro" id="IPR009534">
    <property type="entry name" value="DUF1153"/>
</dbReference>
<dbReference type="InterPro" id="IPR036388">
    <property type="entry name" value="WH-like_DNA-bd_sf"/>
</dbReference>
<dbReference type="InterPro" id="IPR010921">
    <property type="entry name" value="Trp_repressor/repl_initiator"/>
</dbReference>
<dbReference type="RefSeq" id="WP_149300432.1">
    <property type="nucleotide sequence ID" value="NZ_VTWH01000002.1"/>
</dbReference>
<dbReference type="Proteomes" id="UP000324738">
    <property type="component" value="Unassembled WGS sequence"/>
</dbReference>